<comment type="caution">
    <text evidence="2">The sequence shown here is derived from an EMBL/GenBank/DDBJ whole genome shotgun (WGS) entry which is preliminary data.</text>
</comment>
<gene>
    <name evidence="2" type="ORF">ACH4WX_30805</name>
</gene>
<dbReference type="EMBL" id="JBIRUQ010000013">
    <property type="protein sequence ID" value="MFI1465124.1"/>
    <property type="molecule type" value="Genomic_DNA"/>
</dbReference>
<proteinExistence type="predicted"/>
<evidence type="ECO:0000313" key="3">
    <source>
        <dbReference type="Proteomes" id="UP001611263"/>
    </source>
</evidence>
<feature type="region of interest" description="Disordered" evidence="1">
    <location>
        <begin position="1"/>
        <end position="37"/>
    </location>
</feature>
<keyword evidence="3" id="KW-1185">Reference proteome</keyword>
<evidence type="ECO:0008006" key="4">
    <source>
        <dbReference type="Google" id="ProtNLM"/>
    </source>
</evidence>
<organism evidence="2 3">
    <name type="scientific">Nocardia carnea</name>
    <dbReference type="NCBI Taxonomy" id="37328"/>
    <lineage>
        <taxon>Bacteria</taxon>
        <taxon>Bacillati</taxon>
        <taxon>Actinomycetota</taxon>
        <taxon>Actinomycetes</taxon>
        <taxon>Mycobacteriales</taxon>
        <taxon>Nocardiaceae</taxon>
        <taxon>Nocardia</taxon>
    </lineage>
</organism>
<dbReference type="Proteomes" id="UP001611263">
    <property type="component" value="Unassembled WGS sequence"/>
</dbReference>
<feature type="compositionally biased region" description="Basic and acidic residues" evidence="1">
    <location>
        <begin position="18"/>
        <end position="30"/>
    </location>
</feature>
<evidence type="ECO:0000313" key="2">
    <source>
        <dbReference type="EMBL" id="MFI1465124.1"/>
    </source>
</evidence>
<evidence type="ECO:0000256" key="1">
    <source>
        <dbReference type="SAM" id="MobiDB-lite"/>
    </source>
</evidence>
<reference evidence="2 3" key="1">
    <citation type="submission" date="2024-10" db="EMBL/GenBank/DDBJ databases">
        <title>The Natural Products Discovery Center: Release of the First 8490 Sequenced Strains for Exploring Actinobacteria Biosynthetic Diversity.</title>
        <authorList>
            <person name="Kalkreuter E."/>
            <person name="Kautsar S.A."/>
            <person name="Yang D."/>
            <person name="Bader C.D."/>
            <person name="Teijaro C.N."/>
            <person name="Fluegel L."/>
            <person name="Davis C.M."/>
            <person name="Simpson J.R."/>
            <person name="Lauterbach L."/>
            <person name="Steele A.D."/>
            <person name="Gui C."/>
            <person name="Meng S."/>
            <person name="Li G."/>
            <person name="Viehrig K."/>
            <person name="Ye F."/>
            <person name="Su P."/>
            <person name="Kiefer A.F."/>
            <person name="Nichols A."/>
            <person name="Cepeda A.J."/>
            <person name="Yan W."/>
            <person name="Fan B."/>
            <person name="Jiang Y."/>
            <person name="Adhikari A."/>
            <person name="Zheng C.-J."/>
            <person name="Schuster L."/>
            <person name="Cowan T.M."/>
            <person name="Smanski M.J."/>
            <person name="Chevrette M.G."/>
            <person name="De Carvalho L.P.S."/>
            <person name="Shen B."/>
        </authorList>
    </citation>
    <scope>NUCLEOTIDE SEQUENCE [LARGE SCALE GENOMIC DNA]</scope>
    <source>
        <strain evidence="2 3">NPDC020568</strain>
    </source>
</reference>
<name>A0ABW7U044_9NOCA</name>
<sequence length="275" mass="29231">MNAHTHHTAHAHHAAGAHSEHADHTPDAHAAHAGTAPGGLQITEAGYTLALEASIVAAGAVDFRFRILGPDGAAVTDFAPIHERELHLIVARRELTGFQHVHPVRDEHGSWSIRLDLTEPGAYRVFTDIAPRALGRTLTLGADLAVAGNYEPRPVPATERTITVDDYHVTVEGDLIPGAGRTVTFTLHKDGAPVTDLDPYLGAYGHLVVLRAGDLAYVHVHPNGEPGDGITPAGPGIDFHTVAPGPGTYRLFLDFRHRGIVRTAAFTLNATPDGN</sequence>
<protein>
    <recommendedName>
        <fullName evidence="4">Secreted protein</fullName>
    </recommendedName>
</protein>
<feature type="compositionally biased region" description="Basic residues" evidence="1">
    <location>
        <begin position="1"/>
        <end position="15"/>
    </location>
</feature>
<dbReference type="GeneID" id="93508364"/>
<dbReference type="RefSeq" id="WP_033247300.1">
    <property type="nucleotide sequence ID" value="NZ_JBIRUQ010000013.1"/>
</dbReference>
<accession>A0ABW7U044</accession>